<dbReference type="Proteomes" id="UP000439113">
    <property type="component" value="Unassembled WGS sequence"/>
</dbReference>
<dbReference type="InterPro" id="IPR019554">
    <property type="entry name" value="Soluble_ligand-bd"/>
</dbReference>
<dbReference type="SMART" id="SM00928">
    <property type="entry name" value="NADH_4Fe-4S"/>
    <property type="match status" value="1"/>
</dbReference>
<evidence type="ECO:0000313" key="8">
    <source>
        <dbReference type="EMBL" id="MTV31082.1"/>
    </source>
</evidence>
<dbReference type="Gene3D" id="3.40.30.10">
    <property type="entry name" value="Glutaredoxin"/>
    <property type="match status" value="1"/>
</dbReference>
<dbReference type="SUPFAM" id="SSF142019">
    <property type="entry name" value="Nqo1 FMN-binding domain-like"/>
    <property type="match status" value="1"/>
</dbReference>
<dbReference type="SUPFAM" id="SSF140490">
    <property type="entry name" value="Nqo1C-terminal domain-like"/>
    <property type="match status" value="1"/>
</dbReference>
<proteinExistence type="inferred from homology"/>
<evidence type="ECO:0000256" key="2">
    <source>
        <dbReference type="ARBA" id="ARBA00007523"/>
    </source>
</evidence>
<dbReference type="Gene3D" id="3.10.20.600">
    <property type="match status" value="1"/>
</dbReference>
<dbReference type="InterPro" id="IPR036249">
    <property type="entry name" value="Thioredoxin-like_sf"/>
</dbReference>
<evidence type="ECO:0000256" key="3">
    <source>
        <dbReference type="ARBA" id="ARBA00022485"/>
    </source>
</evidence>
<dbReference type="InterPro" id="IPR019575">
    <property type="entry name" value="Nuop51_4Fe4S-bd"/>
</dbReference>
<comment type="similarity">
    <text evidence="2">Belongs to the complex I 51 kDa subunit family.</text>
</comment>
<dbReference type="GO" id="GO:0008137">
    <property type="term" value="F:NADH dehydrogenase (ubiquinone) activity"/>
    <property type="evidence" value="ECO:0007669"/>
    <property type="project" value="InterPro"/>
</dbReference>
<keyword evidence="6" id="KW-0411">Iron-sulfur</keyword>
<dbReference type="SUPFAM" id="SSF52833">
    <property type="entry name" value="Thioredoxin-like"/>
    <property type="match status" value="1"/>
</dbReference>
<dbReference type="InterPro" id="IPR041921">
    <property type="entry name" value="NuoE_N"/>
</dbReference>
<keyword evidence="4" id="KW-0479">Metal-binding</keyword>
<dbReference type="AlphaFoldDB" id="A0A6N8DKI7"/>
<comment type="caution">
    <text evidence="8">The sequence shown here is derived from an EMBL/GenBank/DDBJ whole genome shotgun (WGS) entry which is preliminary data.</text>
</comment>
<dbReference type="SUPFAM" id="SSF142984">
    <property type="entry name" value="Nqo1 middle domain-like"/>
    <property type="match status" value="1"/>
</dbReference>
<sequence length="604" mass="65851">MTEAIVEPEVLEPIIARYNGDPGNLLQILIEAQNALDWLSPGTQGFIAKSLDIPVTHVAAVVQFYTHLYDTPRGKYRVLFSHNITDRMAGSPTLMAHMLKRLKLKRGVVSDDGLVSVGKTSCTGMCDQGPALLVNNRAITRLTLRRIDEICDLIRARAPLANWPAHYFRVEDNIERADMLLGSAYAPGEALRAAIACGPTGMMAEMKRSNLRGRGGAGFTTAVKWEACRDAPGDERYIVCNADEGEPGTFKDRVLLQSFAERVFEGMAIAGYCTGARKGLIYLRGEYTYLRAPLEAKLSDFRRNRLLGMGICGVPGFDFDIAIHLGAGAYVCGEETALIESLEGKPGRPRIRPPFPVTCGYKNQPTVVNNVETLCKVTEVAIHGGLAYAGTGTRQSAGTKIISVSGDVERPGLYEYPFGVRVSQVLEDAGAYDAIAVQISGAAGQCLTPQEFGRRIAFEDVPTSGSFMVFGNNRDLFEAALNYAHFFEHESCGFCTPCRVGTALIARILEKIHSGHGARYEFNELNRLHQLISTSSHCGLGTTATNALHDIMTKFPTVFDRRLIRRDFEPGFDLDAALARAREVAGRDDANAHLDAHLGEGVDA</sequence>
<dbReference type="Gene3D" id="3.40.50.11540">
    <property type="entry name" value="NADH-ubiquinone oxidoreductase 51kDa subunit"/>
    <property type="match status" value="1"/>
</dbReference>
<reference evidence="8 9" key="1">
    <citation type="submission" date="2019-11" db="EMBL/GenBank/DDBJ databases">
        <title>Whole-genome sequence of a Rhodoblastus acidophilus DSM 142.</title>
        <authorList>
            <person name="Kyndt J.A."/>
            <person name="Meyer T.E."/>
        </authorList>
    </citation>
    <scope>NUCLEOTIDE SEQUENCE [LARGE SCALE GENOMIC DNA]</scope>
    <source>
        <strain evidence="8 9">DSM 142</strain>
    </source>
</reference>
<dbReference type="PANTHER" id="PTHR43578">
    <property type="entry name" value="NADH-QUINONE OXIDOREDUCTASE SUBUNIT F"/>
    <property type="match status" value="1"/>
</dbReference>
<protein>
    <submittedName>
        <fullName evidence="8">NADP oxidoreductase</fullName>
    </submittedName>
</protein>
<dbReference type="GO" id="GO:0046872">
    <property type="term" value="F:metal ion binding"/>
    <property type="evidence" value="ECO:0007669"/>
    <property type="project" value="UniProtKB-KW"/>
</dbReference>
<organism evidence="8 9">
    <name type="scientific">Rhodoblastus acidophilus</name>
    <name type="common">Rhodopseudomonas acidophila</name>
    <dbReference type="NCBI Taxonomy" id="1074"/>
    <lineage>
        <taxon>Bacteria</taxon>
        <taxon>Pseudomonadati</taxon>
        <taxon>Pseudomonadota</taxon>
        <taxon>Alphaproteobacteria</taxon>
        <taxon>Hyphomicrobiales</taxon>
        <taxon>Rhodoblastaceae</taxon>
        <taxon>Rhodoblastus</taxon>
    </lineage>
</organism>
<dbReference type="Pfam" id="PF01512">
    <property type="entry name" value="Complex1_51K"/>
    <property type="match status" value="1"/>
</dbReference>
<dbReference type="OrthoDB" id="9761899at2"/>
<comment type="cofactor">
    <cofactor evidence="1">
        <name>FMN</name>
        <dbReference type="ChEBI" id="CHEBI:58210"/>
    </cofactor>
</comment>
<dbReference type="InterPro" id="IPR037207">
    <property type="entry name" value="Nuop51_4Fe4S-bd_sf"/>
</dbReference>
<dbReference type="InterPro" id="IPR037225">
    <property type="entry name" value="Nuo51_FMN-bd_sf"/>
</dbReference>
<evidence type="ECO:0000313" key="9">
    <source>
        <dbReference type="Proteomes" id="UP000439113"/>
    </source>
</evidence>
<dbReference type="RefSeq" id="WP_155445777.1">
    <property type="nucleotide sequence ID" value="NZ_JAOQNR010000006.1"/>
</dbReference>
<name>A0A6N8DKI7_RHOAC</name>
<gene>
    <name evidence="8" type="ORF">GJ654_08755</name>
</gene>
<keyword evidence="3" id="KW-0004">4Fe-4S</keyword>
<dbReference type="Pfam" id="PF01257">
    <property type="entry name" value="2Fe-2S_thioredx"/>
    <property type="match status" value="1"/>
</dbReference>
<dbReference type="PANTHER" id="PTHR43578:SF3">
    <property type="entry name" value="NADH-QUINONE OXIDOREDUCTASE SUBUNIT F"/>
    <property type="match status" value="1"/>
</dbReference>
<evidence type="ECO:0000256" key="4">
    <source>
        <dbReference type="ARBA" id="ARBA00022723"/>
    </source>
</evidence>
<dbReference type="InterPro" id="IPR001949">
    <property type="entry name" value="NADH-UbQ_OxRdtase_51kDa_CS"/>
</dbReference>
<dbReference type="PROSITE" id="PS00644">
    <property type="entry name" value="COMPLEX1_51K_1"/>
    <property type="match status" value="1"/>
</dbReference>
<evidence type="ECO:0000256" key="5">
    <source>
        <dbReference type="ARBA" id="ARBA00023004"/>
    </source>
</evidence>
<dbReference type="InterPro" id="IPR011538">
    <property type="entry name" value="Nuo51_FMN-bd"/>
</dbReference>
<dbReference type="Pfam" id="PF10589">
    <property type="entry name" value="NADH_4Fe-4S"/>
    <property type="match status" value="1"/>
</dbReference>
<accession>A0A6N8DKI7</accession>
<dbReference type="Gene3D" id="1.20.1440.230">
    <property type="entry name" value="NADH-ubiquinone oxidoreductase 51kDa subunit, iron-sulphur binding domain"/>
    <property type="match status" value="1"/>
</dbReference>
<dbReference type="GO" id="GO:0010181">
    <property type="term" value="F:FMN binding"/>
    <property type="evidence" value="ECO:0007669"/>
    <property type="project" value="InterPro"/>
</dbReference>
<evidence type="ECO:0000256" key="1">
    <source>
        <dbReference type="ARBA" id="ARBA00001917"/>
    </source>
</evidence>
<dbReference type="EMBL" id="WNKS01000006">
    <property type="protein sequence ID" value="MTV31082.1"/>
    <property type="molecule type" value="Genomic_DNA"/>
</dbReference>
<dbReference type="PROSITE" id="PS00645">
    <property type="entry name" value="COMPLEX1_51K_2"/>
    <property type="match status" value="1"/>
</dbReference>
<dbReference type="GO" id="GO:0051539">
    <property type="term" value="F:4 iron, 4 sulfur cluster binding"/>
    <property type="evidence" value="ECO:0007669"/>
    <property type="project" value="UniProtKB-KW"/>
</dbReference>
<dbReference type="Pfam" id="PF10531">
    <property type="entry name" value="SLBB"/>
    <property type="match status" value="1"/>
</dbReference>
<evidence type="ECO:0000259" key="7">
    <source>
        <dbReference type="SMART" id="SM00928"/>
    </source>
</evidence>
<keyword evidence="5" id="KW-0408">Iron</keyword>
<evidence type="ECO:0000256" key="6">
    <source>
        <dbReference type="ARBA" id="ARBA00023014"/>
    </source>
</evidence>
<dbReference type="Gene3D" id="1.10.10.1590">
    <property type="entry name" value="NADH-quinone oxidoreductase subunit E"/>
    <property type="match status" value="1"/>
</dbReference>
<feature type="domain" description="NADH-ubiquinone oxidoreductase 51kDa subunit iron-sulphur binding" evidence="7">
    <location>
        <begin position="477"/>
        <end position="522"/>
    </location>
</feature>